<dbReference type="GO" id="GO:0004383">
    <property type="term" value="F:guanylate cyclase activity"/>
    <property type="evidence" value="ECO:0007669"/>
    <property type="project" value="UniProtKB-EC"/>
</dbReference>
<dbReference type="InParanoid" id="A0A0N1I7A9"/>
<evidence type="ECO:0000256" key="1">
    <source>
        <dbReference type="ARBA" id="ARBA00001436"/>
    </source>
</evidence>
<keyword evidence="4" id="KW-0812">Transmembrane</keyword>
<keyword evidence="9" id="KW-0456">Lyase</keyword>
<keyword evidence="10" id="KW-0141">cGMP biosynthesis</keyword>
<evidence type="ECO:0000313" key="16">
    <source>
        <dbReference type="Proteomes" id="UP000053240"/>
    </source>
</evidence>
<dbReference type="EMBL" id="KQ461033">
    <property type="protein sequence ID" value="KPJ09994.1"/>
    <property type="molecule type" value="Genomic_DNA"/>
</dbReference>
<reference evidence="15 16" key="1">
    <citation type="journal article" date="2015" name="Nat. Commun.">
        <title>Outbred genome sequencing and CRISPR/Cas9 gene editing in butterflies.</title>
        <authorList>
            <person name="Li X."/>
            <person name="Fan D."/>
            <person name="Zhang W."/>
            <person name="Liu G."/>
            <person name="Zhang L."/>
            <person name="Zhao L."/>
            <person name="Fang X."/>
            <person name="Chen L."/>
            <person name="Dong Y."/>
            <person name="Chen Y."/>
            <person name="Ding Y."/>
            <person name="Zhao R."/>
            <person name="Feng M."/>
            <person name="Zhu Y."/>
            <person name="Feng Y."/>
            <person name="Jiang X."/>
            <person name="Zhu D."/>
            <person name="Xiang H."/>
            <person name="Feng X."/>
            <person name="Li S."/>
            <person name="Wang J."/>
            <person name="Zhang G."/>
            <person name="Kronforst M.R."/>
            <person name="Wang W."/>
        </authorList>
    </citation>
    <scope>NUCLEOTIDE SEQUENCE [LARGE SCALE GENOMIC DNA]</scope>
    <source>
        <strain evidence="15">Ya'a_city_454_Pm</strain>
        <tissue evidence="15">Whole body</tissue>
    </source>
</reference>
<evidence type="ECO:0000313" key="15">
    <source>
        <dbReference type="EMBL" id="KPJ09994.1"/>
    </source>
</evidence>
<evidence type="ECO:0000256" key="7">
    <source>
        <dbReference type="ARBA" id="ARBA00023136"/>
    </source>
</evidence>
<dbReference type="GO" id="GO:0005886">
    <property type="term" value="C:plasma membrane"/>
    <property type="evidence" value="ECO:0007669"/>
    <property type="project" value="TreeGrafter"/>
</dbReference>
<dbReference type="PROSITE" id="PS50011">
    <property type="entry name" value="PROTEIN_KINASE_DOM"/>
    <property type="match status" value="1"/>
</dbReference>
<comment type="subcellular location">
    <subcellularLocation>
        <location evidence="2">Membrane</location>
        <topology evidence="2">Single-pass membrane protein</topology>
    </subcellularLocation>
</comment>
<dbReference type="EC" id="4.6.1.2" evidence="3"/>
<dbReference type="STRING" id="76193.A0A0N1I7A9"/>
<evidence type="ECO:0000256" key="6">
    <source>
        <dbReference type="ARBA" id="ARBA00022989"/>
    </source>
</evidence>
<dbReference type="GO" id="GO:0004016">
    <property type="term" value="F:adenylate cyclase activity"/>
    <property type="evidence" value="ECO:0007669"/>
    <property type="project" value="TreeGrafter"/>
</dbReference>
<dbReference type="Proteomes" id="UP000053240">
    <property type="component" value="Unassembled WGS sequence"/>
</dbReference>
<evidence type="ECO:0000259" key="13">
    <source>
        <dbReference type="PROSITE" id="PS50011"/>
    </source>
</evidence>
<dbReference type="GO" id="GO:0004672">
    <property type="term" value="F:protein kinase activity"/>
    <property type="evidence" value="ECO:0007669"/>
    <property type="project" value="InterPro"/>
</dbReference>
<dbReference type="SUPFAM" id="SSF55073">
    <property type="entry name" value="Nucleotide cyclase"/>
    <property type="match status" value="1"/>
</dbReference>
<dbReference type="PANTHER" id="PTHR11920">
    <property type="entry name" value="GUANYLYL CYCLASE"/>
    <property type="match status" value="1"/>
</dbReference>
<keyword evidence="11" id="KW-0175">Coiled coil</keyword>
<dbReference type="InterPro" id="IPR000719">
    <property type="entry name" value="Prot_kinase_dom"/>
</dbReference>
<dbReference type="Gene3D" id="3.30.70.1230">
    <property type="entry name" value="Nucleotide cyclase"/>
    <property type="match status" value="1"/>
</dbReference>
<keyword evidence="6" id="KW-1133">Transmembrane helix</keyword>
<evidence type="ECO:0000256" key="8">
    <source>
        <dbReference type="ARBA" id="ARBA00023180"/>
    </source>
</evidence>
<evidence type="ECO:0000256" key="3">
    <source>
        <dbReference type="ARBA" id="ARBA00012202"/>
    </source>
</evidence>
<feature type="compositionally biased region" description="Basic and acidic residues" evidence="12">
    <location>
        <begin position="272"/>
        <end position="281"/>
    </location>
</feature>
<proteinExistence type="predicted"/>
<name>A0A0N1I7A9_PAPMA</name>
<dbReference type="InterPro" id="IPR001245">
    <property type="entry name" value="Ser-Thr/Tyr_kinase_cat_dom"/>
</dbReference>
<feature type="compositionally biased region" description="Basic and acidic residues" evidence="12">
    <location>
        <begin position="1"/>
        <end position="14"/>
    </location>
</feature>
<dbReference type="SUPFAM" id="SSF56112">
    <property type="entry name" value="Protein kinase-like (PK-like)"/>
    <property type="match status" value="1"/>
</dbReference>
<organism evidence="15 16">
    <name type="scientific">Papilio machaon</name>
    <name type="common">Old World swallowtail butterfly</name>
    <dbReference type="NCBI Taxonomy" id="76193"/>
    <lineage>
        <taxon>Eukaryota</taxon>
        <taxon>Metazoa</taxon>
        <taxon>Ecdysozoa</taxon>
        <taxon>Arthropoda</taxon>
        <taxon>Hexapoda</taxon>
        <taxon>Insecta</taxon>
        <taxon>Pterygota</taxon>
        <taxon>Neoptera</taxon>
        <taxon>Endopterygota</taxon>
        <taxon>Lepidoptera</taxon>
        <taxon>Glossata</taxon>
        <taxon>Ditrysia</taxon>
        <taxon>Papilionoidea</taxon>
        <taxon>Papilionidae</taxon>
        <taxon>Papilioninae</taxon>
        <taxon>Papilio</taxon>
    </lineage>
</organism>
<evidence type="ECO:0000256" key="9">
    <source>
        <dbReference type="ARBA" id="ARBA00023239"/>
    </source>
</evidence>
<dbReference type="GO" id="GO:0035556">
    <property type="term" value="P:intracellular signal transduction"/>
    <property type="evidence" value="ECO:0007669"/>
    <property type="project" value="InterPro"/>
</dbReference>
<keyword evidence="16" id="KW-1185">Reference proteome</keyword>
<evidence type="ECO:0000256" key="11">
    <source>
        <dbReference type="SAM" id="Coils"/>
    </source>
</evidence>
<keyword evidence="7" id="KW-0472">Membrane</keyword>
<feature type="region of interest" description="Disordered" evidence="12">
    <location>
        <begin position="315"/>
        <end position="338"/>
    </location>
</feature>
<dbReference type="Gene3D" id="1.10.510.10">
    <property type="entry name" value="Transferase(Phosphotransferase) domain 1"/>
    <property type="match status" value="1"/>
</dbReference>
<feature type="compositionally biased region" description="Basic and acidic residues" evidence="12">
    <location>
        <begin position="329"/>
        <end position="338"/>
    </location>
</feature>
<evidence type="ECO:0000256" key="12">
    <source>
        <dbReference type="SAM" id="MobiDB-lite"/>
    </source>
</evidence>
<feature type="compositionally biased region" description="Low complexity" evidence="12">
    <location>
        <begin position="282"/>
        <end position="292"/>
    </location>
</feature>
<dbReference type="GO" id="GO:0005524">
    <property type="term" value="F:ATP binding"/>
    <property type="evidence" value="ECO:0007669"/>
    <property type="project" value="InterPro"/>
</dbReference>
<dbReference type="Pfam" id="PF00211">
    <property type="entry name" value="Guanylate_cyc"/>
    <property type="match status" value="1"/>
</dbReference>
<feature type="domain" description="Protein kinase" evidence="13">
    <location>
        <begin position="521"/>
        <end position="839"/>
    </location>
</feature>
<evidence type="ECO:0000256" key="10">
    <source>
        <dbReference type="ARBA" id="ARBA00023293"/>
    </source>
</evidence>
<dbReference type="SMART" id="SM00044">
    <property type="entry name" value="CYCc"/>
    <property type="match status" value="1"/>
</dbReference>
<dbReference type="CDD" id="cd07302">
    <property type="entry name" value="CHD"/>
    <property type="match status" value="1"/>
</dbReference>
<feature type="domain" description="Guanylate cyclase" evidence="14">
    <location>
        <begin position="913"/>
        <end position="964"/>
    </location>
</feature>
<dbReference type="PROSITE" id="PS50125">
    <property type="entry name" value="GUANYLATE_CYCLASE_2"/>
    <property type="match status" value="1"/>
</dbReference>
<dbReference type="Gene3D" id="6.10.250.780">
    <property type="match status" value="1"/>
</dbReference>
<evidence type="ECO:0000259" key="14">
    <source>
        <dbReference type="PROSITE" id="PS50125"/>
    </source>
</evidence>
<dbReference type="PANTHER" id="PTHR11920:SF462">
    <property type="entry name" value="GUANYLATE CYCLASE"/>
    <property type="match status" value="1"/>
</dbReference>
<sequence length="969" mass="105634">MCGRESRWRDEGRPRPHGACARAMTPADMRAPQLLLALLAATAARASSAQPAPSEHPAPPALLVLRSACSARDPVYFKADGLRAYVHAVNKSLPWREFSILSFNETCGDDWRMSVVQSAARALAGGGVVLLAGRAGLAACALRELRPPAALALPSYCAAPHGLAAVVGALASRLRWQSALLPPHAACAHLAPFVAHELTAAGLFVSRNPLSRVEIDKRPHVIILCSSETESVRGAARLQVACARAGAALLLLRLAPDAGPDVVAPDAGPDATAHDADRDAAAPDSGPDAAAPDAAHYITNMKSLYYDRQLPQSMNISKRSGSTNTSLDESAKHFERPEITSNRQSRFLNDKKKHFQKYSTARGRRWPRLTLLLSDEPPGGRPRADVYAEVLRAIERNAEEANVGVEIAHNEYFLYEETSEPNRSWVPVGQLVATSLRPPDGRHEWLTFVEVVDPAGEFQRWLAAAAAETSVGWVQNAWSAVVSAAALLTLAATCALCCHRVRARAPALSAPVLSAADFSFPAEERRVGEGMESMASWLQRLPGCGAPLPAAPSSTCSVTRLASDGRTLYKGEPVHVRAVPDGAGGAGGSLRRRAADLLLVLQALRHDNVNPFIGWLAEARGVRGVRGALVFAACARGSLEDVLVADDIPLDWTFRLSLLTDLVRGMRYLHASPLRVHGRLSSRNCVVDARWVLRVTDYGVPAFAHAQALPLPTRSARGAQSISTIRRYCSGRMQKSRPELLWTAPELLRSGGNAGGTQAGDVFSFAIIMQEVIVRGEPYCMLQLTPEEIVEKLRRGPPLVRPSVSLGAAPPDAVRAMRQCWAESPAMRPDFARLYHQFRLMHRGRKINIVDSMFEMLEKYSNNLEELIKERTEQLDLEKKKTEQLLNRMLPRPVAERLVLGLRVPPEEFEEVTIYFSDIVGFTELAARSTPVQVVDLLNDLYSSFDAAIERYGVYKVRFCLDSISLTDL</sequence>
<evidence type="ECO:0000256" key="4">
    <source>
        <dbReference type="ARBA" id="ARBA00022692"/>
    </source>
</evidence>
<gene>
    <name evidence="15" type="ORF">RR48_05857</name>
</gene>
<dbReference type="InterPro" id="IPR050401">
    <property type="entry name" value="Cyclic_nucleotide_synthase"/>
</dbReference>
<dbReference type="Pfam" id="PF07714">
    <property type="entry name" value="PK_Tyr_Ser-Thr"/>
    <property type="match status" value="2"/>
</dbReference>
<dbReference type="GO" id="GO:0007168">
    <property type="term" value="P:receptor guanylyl cyclase signaling pathway"/>
    <property type="evidence" value="ECO:0007669"/>
    <property type="project" value="TreeGrafter"/>
</dbReference>
<keyword evidence="8" id="KW-0325">Glycoprotein</keyword>
<dbReference type="InterPro" id="IPR001054">
    <property type="entry name" value="A/G_cyclase"/>
</dbReference>
<protein>
    <recommendedName>
        <fullName evidence="3">guanylate cyclase</fullName>
        <ecNumber evidence="3">4.6.1.2</ecNumber>
    </recommendedName>
</protein>
<feature type="region of interest" description="Disordered" evidence="12">
    <location>
        <begin position="262"/>
        <end position="292"/>
    </location>
</feature>
<dbReference type="AlphaFoldDB" id="A0A0N1I7A9"/>
<evidence type="ECO:0000256" key="5">
    <source>
        <dbReference type="ARBA" id="ARBA00022741"/>
    </source>
</evidence>
<dbReference type="InterPro" id="IPR011009">
    <property type="entry name" value="Kinase-like_dom_sf"/>
</dbReference>
<evidence type="ECO:0000256" key="2">
    <source>
        <dbReference type="ARBA" id="ARBA00004167"/>
    </source>
</evidence>
<dbReference type="GO" id="GO:0001653">
    <property type="term" value="F:peptide receptor activity"/>
    <property type="evidence" value="ECO:0007669"/>
    <property type="project" value="TreeGrafter"/>
</dbReference>
<accession>A0A0N1I7A9</accession>
<feature type="coiled-coil region" evidence="11">
    <location>
        <begin position="850"/>
        <end position="881"/>
    </location>
</feature>
<dbReference type="InterPro" id="IPR029787">
    <property type="entry name" value="Nucleotide_cyclase"/>
</dbReference>
<feature type="region of interest" description="Disordered" evidence="12">
    <location>
        <begin position="1"/>
        <end position="20"/>
    </location>
</feature>
<keyword evidence="5" id="KW-0547">Nucleotide-binding</keyword>
<feature type="compositionally biased region" description="Polar residues" evidence="12">
    <location>
        <begin position="315"/>
        <end position="328"/>
    </location>
</feature>
<comment type="catalytic activity">
    <reaction evidence="1">
        <text>GTP = 3',5'-cyclic GMP + diphosphate</text>
        <dbReference type="Rhea" id="RHEA:13665"/>
        <dbReference type="ChEBI" id="CHEBI:33019"/>
        <dbReference type="ChEBI" id="CHEBI:37565"/>
        <dbReference type="ChEBI" id="CHEBI:57746"/>
        <dbReference type="EC" id="4.6.1.2"/>
    </reaction>
</comment>